<feature type="region of interest" description="Disordered" evidence="1">
    <location>
        <begin position="136"/>
        <end position="159"/>
    </location>
</feature>
<sequence length="281" mass="31936">MKLSDLSLRSGTNYTADELRSAFDRGMTGRGIEICYDEDEQRYLRLYSADTGPYADDVSGGQFTYIGEGQTGDQRLKAGNRYLANAETVPLPIFFFHRRSDGDDWEYQGQVDVLSHEYGYFDGDERKVYQFVLQRRGESEERVDPTEATPDIDTPERTQTTRSRIVRNTALVTDLKEAYSATCQVCGERRRRKVDSGYAEGHHLKPLGRPHDGPDVEGNVLVLCPNHHADFDYGLLSVDPDSHVVAHAYDSSVDGRTLHVRDDHEVESEFLAYHNREIAEF</sequence>
<dbReference type="InterPro" id="IPR003615">
    <property type="entry name" value="HNH_nuc"/>
</dbReference>
<keyword evidence="4" id="KW-0540">Nuclease</keyword>
<feature type="domain" description="HNH nuclease" evidence="2">
    <location>
        <begin position="183"/>
        <end position="239"/>
    </location>
</feature>
<dbReference type="Pfam" id="PF13391">
    <property type="entry name" value="HNH_2"/>
    <property type="match status" value="1"/>
</dbReference>
<keyword evidence="4" id="KW-0255">Endonuclease</keyword>
<evidence type="ECO:0000259" key="2">
    <source>
        <dbReference type="Pfam" id="PF13391"/>
    </source>
</evidence>
<feature type="compositionally biased region" description="Basic and acidic residues" evidence="1">
    <location>
        <begin position="136"/>
        <end position="145"/>
    </location>
</feature>
<dbReference type="CDD" id="cd00085">
    <property type="entry name" value="HNHc"/>
    <property type="match status" value="1"/>
</dbReference>
<name>A0A1I2N536_9EURY</name>
<dbReference type="Pfam" id="PF26348">
    <property type="entry name" value="SRA_ScoMcrA"/>
    <property type="match status" value="1"/>
</dbReference>
<reference evidence="5" key="1">
    <citation type="submission" date="2016-10" db="EMBL/GenBank/DDBJ databases">
        <authorList>
            <person name="Varghese N."/>
            <person name="Submissions S."/>
        </authorList>
    </citation>
    <scope>NUCLEOTIDE SEQUENCE [LARGE SCALE GENOMIC DNA]</scope>
    <source>
        <strain evidence="5">CGMCC 1.7739</strain>
    </source>
</reference>
<dbReference type="InterPro" id="IPR058712">
    <property type="entry name" value="SRA_ScoMcrA"/>
</dbReference>
<dbReference type="Proteomes" id="UP000198876">
    <property type="component" value="Unassembled WGS sequence"/>
</dbReference>
<evidence type="ECO:0000256" key="1">
    <source>
        <dbReference type="SAM" id="MobiDB-lite"/>
    </source>
</evidence>
<evidence type="ECO:0000313" key="4">
    <source>
        <dbReference type="EMBL" id="SFF98944.1"/>
    </source>
</evidence>
<organism evidence="4 5">
    <name type="scientific">Halopelagius inordinatus</name>
    <dbReference type="NCBI Taxonomy" id="553467"/>
    <lineage>
        <taxon>Archaea</taxon>
        <taxon>Methanobacteriati</taxon>
        <taxon>Methanobacteriota</taxon>
        <taxon>Stenosarchaea group</taxon>
        <taxon>Halobacteria</taxon>
        <taxon>Halobacteriales</taxon>
        <taxon>Haloferacaceae</taxon>
    </lineage>
</organism>
<dbReference type="EMBL" id="FOOQ01000001">
    <property type="protein sequence ID" value="SFF98944.1"/>
    <property type="molecule type" value="Genomic_DNA"/>
</dbReference>
<feature type="domain" description="ScoMcrA-like SRA" evidence="3">
    <location>
        <begin position="40"/>
        <end position="147"/>
    </location>
</feature>
<dbReference type="OrthoDB" id="11472at2157"/>
<dbReference type="RefSeq" id="WP_092889380.1">
    <property type="nucleotide sequence ID" value="NZ_FOOQ01000001.1"/>
</dbReference>
<evidence type="ECO:0000259" key="3">
    <source>
        <dbReference type="Pfam" id="PF26348"/>
    </source>
</evidence>
<accession>A0A1I2N536</accession>
<dbReference type="AlphaFoldDB" id="A0A1I2N536"/>
<dbReference type="GO" id="GO:0004519">
    <property type="term" value="F:endonuclease activity"/>
    <property type="evidence" value="ECO:0007669"/>
    <property type="project" value="UniProtKB-KW"/>
</dbReference>
<protein>
    <submittedName>
        <fullName evidence="4">HNH endonuclease</fullName>
    </submittedName>
</protein>
<dbReference type="STRING" id="553467.SAMN04488063_1047"/>
<keyword evidence="5" id="KW-1185">Reference proteome</keyword>
<evidence type="ECO:0000313" key="5">
    <source>
        <dbReference type="Proteomes" id="UP000198876"/>
    </source>
</evidence>
<gene>
    <name evidence="4" type="ORF">SAMN04488063_1047</name>
</gene>
<keyword evidence="4" id="KW-0378">Hydrolase</keyword>
<proteinExistence type="predicted"/>